<dbReference type="Proteomes" id="UP000179275">
    <property type="component" value="Unassembled WGS sequence"/>
</dbReference>
<proteinExistence type="predicted"/>
<sequence>MTFKNHKIQKIISSLIVVLMFAPALLFFSVPKEADAFWGGFIIDFFAPGIAGSTAAGAGANVTTVALSYKQLAKEIGKEILRNIAKRALQAMTKSTLNWINSGFHGAPLFLENPQSFFKDIAKYEVKTFVDEIGYNTVGMPFGKDFALGTIYLYKQQFQENTRYSLSNITQDEGYLRSFRNDFSVGGWEGFLLNTQYPQNNPIGFSLLATDELARRVAGTEQNAAQTTSTKLQQGLGFLSPQTCPSNTRYDNLRSAFNQPTYKPSTWEGPDPIYSEGNESGQPSNQAEIDAYNNIYYVKEEVAKTAWEAENGCPGGLVDTTPGSVVGSQATNALSSPTRNNELATAMGNSISAILDTLINHFMNKGLNALATTTNPPPPVDDWDYFGNTLGTAGYSSNTSWSSGPDEVIILSEFKKDVDDGIANTIEEIGLMNDIGKMLNNIWPKVRELDQCLPGPDIGWEDRLSAEKSRNSIKFSQKSSDEDPKVAAAGRLADNELQYAVNLFKDWIQNKILLTLPNSVNYLEAVNGLESIYQKSDELTNSKRIKTQTLARLKSIQMALGSFTVEPASGSTEEKTLIALKKQYNATRDSTSNTFSIEDTRKELNIATEQYDGLVAMTSRCETERKNAGWNPADTKGRGESKGPNGNTEKEEFCSLPVVGGEPHDPFLTPFGGLKLSSGPYVPTYVNQNLPLVNAVNVEYGDERNIALSILCFGFCGGVDKADISVNCDVVYKASILDYKGSIPGVTTVTEAVSSRFGTTSTPPGLTIPPTTVATVDLGVGTFPDPVYYNGKIYVAVQQGLALNSQLNLYSFNTDLSNQQVVQIPFSGVGLAFQRLAVFNNTLWMIFRDGENSAGVIPESIRLWRSDTGAVENLGYVWGSGNDPVAIGNGYIAWQEQQAGVIKILRRSITGGAITNLGPGAPTGLSRIMPNGSVVLIDTDRLAVPWGSRAWFATSLVVAEDYTPTDNGIVGRFNNDSVTEFNLWPGQLAHTPHAAFDGSINYVVATWNPTVRVAVLVP</sequence>
<name>A0A1F6W2B8_9BACT</name>
<dbReference type="AlphaFoldDB" id="A0A1F6W2B8"/>
<feature type="region of interest" description="Disordered" evidence="1">
    <location>
        <begin position="625"/>
        <end position="649"/>
    </location>
</feature>
<evidence type="ECO:0000256" key="1">
    <source>
        <dbReference type="SAM" id="MobiDB-lite"/>
    </source>
</evidence>
<evidence type="ECO:0000256" key="2">
    <source>
        <dbReference type="SAM" id="Phobius"/>
    </source>
</evidence>
<gene>
    <name evidence="3" type="ORF">A3C67_01830</name>
</gene>
<reference evidence="3 4" key="1">
    <citation type="journal article" date="2016" name="Nat. Commun.">
        <title>Thousands of microbial genomes shed light on interconnected biogeochemical processes in an aquifer system.</title>
        <authorList>
            <person name="Anantharaman K."/>
            <person name="Brown C.T."/>
            <person name="Hug L.A."/>
            <person name="Sharon I."/>
            <person name="Castelle C.J."/>
            <person name="Probst A.J."/>
            <person name="Thomas B.C."/>
            <person name="Singh A."/>
            <person name="Wilkins M.J."/>
            <person name="Karaoz U."/>
            <person name="Brodie E.L."/>
            <person name="Williams K.H."/>
            <person name="Hubbard S.S."/>
            <person name="Banfield J.F."/>
        </authorList>
    </citation>
    <scope>NUCLEOTIDE SEQUENCE [LARGE SCALE GENOMIC DNA]</scope>
</reference>
<organism evidence="3 4">
    <name type="scientific">Candidatus Nomurabacteria bacterium RIFCSPHIGHO2_02_FULL_42_19</name>
    <dbReference type="NCBI Taxonomy" id="1801756"/>
    <lineage>
        <taxon>Bacteria</taxon>
        <taxon>Candidatus Nomuraibacteriota</taxon>
    </lineage>
</organism>
<keyword evidence="2" id="KW-0812">Transmembrane</keyword>
<accession>A0A1F6W2B8</accession>
<dbReference type="EMBL" id="MFUG01000011">
    <property type="protein sequence ID" value="OGI76078.1"/>
    <property type="molecule type" value="Genomic_DNA"/>
</dbReference>
<protein>
    <submittedName>
        <fullName evidence="3">Uncharacterized protein</fullName>
    </submittedName>
</protein>
<keyword evidence="2" id="KW-0472">Membrane</keyword>
<keyword evidence="2" id="KW-1133">Transmembrane helix</keyword>
<feature type="transmembrane region" description="Helical" evidence="2">
    <location>
        <begin position="12"/>
        <end position="30"/>
    </location>
</feature>
<comment type="caution">
    <text evidence="3">The sequence shown here is derived from an EMBL/GenBank/DDBJ whole genome shotgun (WGS) entry which is preliminary data.</text>
</comment>
<evidence type="ECO:0000313" key="3">
    <source>
        <dbReference type="EMBL" id="OGI76078.1"/>
    </source>
</evidence>
<dbReference type="STRING" id="1801756.A3C67_01830"/>
<evidence type="ECO:0000313" key="4">
    <source>
        <dbReference type="Proteomes" id="UP000179275"/>
    </source>
</evidence>